<sequence length="153" mass="17106">MPKEMFFEDFYVGQKMNSVGSAKVTAEEIKEFGQKYDPQPFHLDEAAGEGSFFKGLAASGWLTAAIVMRLRVQSVPVFGGMIGAGVEEMRWTQPVRPGDAIRTEIEVVGVRHSNSRPDYGVVRTRTLAYNQRNEVVLRSTVNFLAPLRHSVQK</sequence>
<reference evidence="2 3" key="1">
    <citation type="submission" date="2019-02" db="EMBL/GenBank/DDBJ databases">
        <title>Genomic Encyclopedia of Archaeal and Bacterial Type Strains, Phase II (KMG-II): from individual species to whole genera.</title>
        <authorList>
            <person name="Goeker M."/>
        </authorList>
    </citation>
    <scope>NUCLEOTIDE SEQUENCE [LARGE SCALE GENOMIC DNA]</scope>
    <source>
        <strain evidence="2 3">DSM 18101</strain>
    </source>
</reference>
<feature type="domain" description="MaoC-like" evidence="1">
    <location>
        <begin position="12"/>
        <end position="117"/>
    </location>
</feature>
<dbReference type="AlphaFoldDB" id="A0A4Q7YY25"/>
<dbReference type="InterPro" id="IPR002539">
    <property type="entry name" value="MaoC-like_dom"/>
</dbReference>
<protein>
    <submittedName>
        <fullName evidence="2">Acyl dehydratase</fullName>
    </submittedName>
</protein>
<gene>
    <name evidence="2" type="ORF">BDD14_4239</name>
</gene>
<evidence type="ECO:0000259" key="1">
    <source>
        <dbReference type="Pfam" id="PF01575"/>
    </source>
</evidence>
<dbReference type="Proteomes" id="UP000292958">
    <property type="component" value="Unassembled WGS sequence"/>
</dbReference>
<dbReference type="InterPro" id="IPR052342">
    <property type="entry name" value="MCH/BMMD"/>
</dbReference>
<dbReference type="Pfam" id="PF01575">
    <property type="entry name" value="MaoC_dehydratas"/>
    <property type="match status" value="1"/>
</dbReference>
<dbReference type="OrthoDB" id="9801625at2"/>
<evidence type="ECO:0000313" key="3">
    <source>
        <dbReference type="Proteomes" id="UP000292958"/>
    </source>
</evidence>
<dbReference type="RefSeq" id="WP_130420616.1">
    <property type="nucleotide sequence ID" value="NZ_SHKW01000001.1"/>
</dbReference>
<dbReference type="PANTHER" id="PTHR43664:SF1">
    <property type="entry name" value="BETA-METHYLMALYL-COA DEHYDRATASE"/>
    <property type="match status" value="1"/>
</dbReference>
<dbReference type="CDD" id="cd03454">
    <property type="entry name" value="YdeM"/>
    <property type="match status" value="1"/>
</dbReference>
<proteinExistence type="predicted"/>
<name>A0A4Q7YY25_9BACT</name>
<dbReference type="InterPro" id="IPR029069">
    <property type="entry name" value="HotDog_dom_sf"/>
</dbReference>
<dbReference type="Gene3D" id="3.10.129.10">
    <property type="entry name" value="Hotdog Thioesterase"/>
    <property type="match status" value="1"/>
</dbReference>
<organism evidence="2 3">
    <name type="scientific">Edaphobacter modestus</name>
    <dbReference type="NCBI Taxonomy" id="388466"/>
    <lineage>
        <taxon>Bacteria</taxon>
        <taxon>Pseudomonadati</taxon>
        <taxon>Acidobacteriota</taxon>
        <taxon>Terriglobia</taxon>
        <taxon>Terriglobales</taxon>
        <taxon>Acidobacteriaceae</taxon>
        <taxon>Edaphobacter</taxon>
    </lineage>
</organism>
<keyword evidence="3" id="KW-1185">Reference proteome</keyword>
<dbReference type="EMBL" id="SHKW01000001">
    <property type="protein sequence ID" value="RZU42648.1"/>
    <property type="molecule type" value="Genomic_DNA"/>
</dbReference>
<dbReference type="SUPFAM" id="SSF54637">
    <property type="entry name" value="Thioesterase/thiol ester dehydrase-isomerase"/>
    <property type="match status" value="1"/>
</dbReference>
<comment type="caution">
    <text evidence="2">The sequence shown here is derived from an EMBL/GenBank/DDBJ whole genome shotgun (WGS) entry which is preliminary data.</text>
</comment>
<evidence type="ECO:0000313" key="2">
    <source>
        <dbReference type="EMBL" id="RZU42648.1"/>
    </source>
</evidence>
<accession>A0A4Q7YY25</accession>
<dbReference type="PANTHER" id="PTHR43664">
    <property type="entry name" value="MONOAMINE OXIDASE-RELATED"/>
    <property type="match status" value="1"/>
</dbReference>